<dbReference type="PANTHER" id="PTHR31735">
    <property type="entry name" value="VACUOLAR MEMBRANE PROTEIN YPL162C"/>
    <property type="match status" value="1"/>
</dbReference>
<feature type="compositionally biased region" description="Acidic residues" evidence="6">
    <location>
        <begin position="450"/>
        <end position="465"/>
    </location>
</feature>
<dbReference type="AlphaFoldDB" id="A0A6H0XYV7"/>
<feature type="compositionally biased region" description="Basic and acidic residues" evidence="6">
    <location>
        <begin position="485"/>
        <end position="494"/>
    </location>
</feature>
<protein>
    <recommendedName>
        <fullName evidence="2 5">peptidylprolyl isomerase</fullName>
        <ecNumber evidence="2 5">5.2.1.8</ecNumber>
    </recommendedName>
</protein>
<evidence type="ECO:0000256" key="3">
    <source>
        <dbReference type="ARBA" id="ARBA00023110"/>
    </source>
</evidence>
<feature type="domain" description="PPIase FKBP-type" evidence="9">
    <location>
        <begin position="51"/>
        <end position="137"/>
    </location>
</feature>
<feature type="transmembrane region" description="Helical" evidence="7">
    <location>
        <begin position="248"/>
        <end position="268"/>
    </location>
</feature>
<feature type="chain" id="PRO_5026045802" description="peptidylprolyl isomerase" evidence="8">
    <location>
        <begin position="24"/>
        <end position="494"/>
    </location>
</feature>
<evidence type="ECO:0000256" key="4">
    <source>
        <dbReference type="ARBA" id="ARBA00023235"/>
    </source>
</evidence>
<dbReference type="InterPro" id="IPR001179">
    <property type="entry name" value="PPIase_FKBP_dom"/>
</dbReference>
<evidence type="ECO:0000256" key="6">
    <source>
        <dbReference type="SAM" id="MobiDB-lite"/>
    </source>
</evidence>
<name>A0A6H0XYV7_9PEZI</name>
<sequence>MRHFSMLPSTLLALLTTVTSTNAASLPEELSQGVQIDHTTKIECTAPSKAGDVIAVDYSGTLEDGTEFDTSYGRGPFTFKLGAGRVIKGWDIALLDMCPGEARKLTVPPELAYGSEPMGKIPADSTLIFDTVLVSVNGLKQDPVSISTSAPSPSPTVQLAQEIEDAVADPTTSATQVQESAKPQETGSDAGPMAEAEKPKKRCQLLGPFALLVQGALGGFAILTLVFKRYREKPQRPWKIWFFDVSKQIFGSMLTHVLNVGMSMLSSVELANHAENVANQAAEGGHRPNPCSFYLLNLAIDTTLGIPVLYVLLMVITALCLRTPLARPPQSIKSGSYGDPPKTTWYLKQLLIYFIGLTGMKFAVFLLFSLLPWLPWVGDWALRWTQFDERVEIAFAMFIFPLIMNAVQYYVIDNLIMDRKKDKVGYQAVMDDEGRDEEDRLVGEETLYDGDDDRFKLDDEDEDESLKDVDPVASSYGSSAQSTLRNDKDSAKSK</sequence>
<feature type="transmembrane region" description="Helical" evidence="7">
    <location>
        <begin position="205"/>
        <end position="227"/>
    </location>
</feature>
<keyword evidence="8" id="KW-0732">Signal</keyword>
<proteinExistence type="predicted"/>
<dbReference type="GO" id="GO:0003755">
    <property type="term" value="F:peptidyl-prolyl cis-trans isomerase activity"/>
    <property type="evidence" value="ECO:0007669"/>
    <property type="project" value="UniProtKB-KW"/>
</dbReference>
<feature type="region of interest" description="Disordered" evidence="6">
    <location>
        <begin position="168"/>
        <end position="198"/>
    </location>
</feature>
<evidence type="ECO:0000256" key="8">
    <source>
        <dbReference type="SAM" id="SignalP"/>
    </source>
</evidence>
<evidence type="ECO:0000313" key="10">
    <source>
        <dbReference type="EMBL" id="QIW99798.1"/>
    </source>
</evidence>
<dbReference type="Pfam" id="PF00254">
    <property type="entry name" value="FKBP_C"/>
    <property type="match status" value="1"/>
</dbReference>
<dbReference type="Pfam" id="PF12400">
    <property type="entry name" value="STIMATE"/>
    <property type="match status" value="1"/>
</dbReference>
<evidence type="ECO:0000313" key="11">
    <source>
        <dbReference type="Proteomes" id="UP000503462"/>
    </source>
</evidence>
<dbReference type="Gene3D" id="3.10.50.40">
    <property type="match status" value="1"/>
</dbReference>
<keyword evidence="7" id="KW-0472">Membrane</keyword>
<feature type="signal peptide" evidence="8">
    <location>
        <begin position="1"/>
        <end position="23"/>
    </location>
</feature>
<keyword evidence="7" id="KW-1133">Transmembrane helix</keyword>
<evidence type="ECO:0000259" key="9">
    <source>
        <dbReference type="PROSITE" id="PS50059"/>
    </source>
</evidence>
<dbReference type="EMBL" id="CP051141">
    <property type="protein sequence ID" value="QIW99798.1"/>
    <property type="molecule type" value="Genomic_DNA"/>
</dbReference>
<dbReference type="OrthoDB" id="431202at2759"/>
<dbReference type="SUPFAM" id="SSF54534">
    <property type="entry name" value="FKBP-like"/>
    <property type="match status" value="1"/>
</dbReference>
<evidence type="ECO:0000256" key="7">
    <source>
        <dbReference type="SAM" id="Phobius"/>
    </source>
</evidence>
<feature type="region of interest" description="Disordered" evidence="6">
    <location>
        <begin position="450"/>
        <end position="494"/>
    </location>
</feature>
<feature type="compositionally biased region" description="Polar residues" evidence="6">
    <location>
        <begin position="170"/>
        <end position="187"/>
    </location>
</feature>
<feature type="transmembrane region" description="Helical" evidence="7">
    <location>
        <begin position="304"/>
        <end position="321"/>
    </location>
</feature>
<feature type="transmembrane region" description="Helical" evidence="7">
    <location>
        <begin position="393"/>
        <end position="412"/>
    </location>
</feature>
<evidence type="ECO:0000256" key="5">
    <source>
        <dbReference type="PROSITE-ProRule" id="PRU00277"/>
    </source>
</evidence>
<dbReference type="PANTHER" id="PTHR31735:SF1">
    <property type="entry name" value="VACUOLAR MEMBRANE PROTEIN YPL162C"/>
    <property type="match status" value="1"/>
</dbReference>
<dbReference type="FunFam" id="3.10.50.40:FF:000006">
    <property type="entry name" value="Peptidyl-prolyl cis-trans isomerase"/>
    <property type="match status" value="1"/>
</dbReference>
<dbReference type="GO" id="GO:0016020">
    <property type="term" value="C:membrane"/>
    <property type="evidence" value="ECO:0007669"/>
    <property type="project" value="TreeGrafter"/>
</dbReference>
<dbReference type="EC" id="5.2.1.8" evidence="2 5"/>
<feature type="compositionally biased region" description="Polar residues" evidence="6">
    <location>
        <begin position="475"/>
        <end position="484"/>
    </location>
</feature>
<comment type="catalytic activity">
    <reaction evidence="1 5">
        <text>[protein]-peptidylproline (omega=180) = [protein]-peptidylproline (omega=0)</text>
        <dbReference type="Rhea" id="RHEA:16237"/>
        <dbReference type="Rhea" id="RHEA-COMP:10747"/>
        <dbReference type="Rhea" id="RHEA-COMP:10748"/>
        <dbReference type="ChEBI" id="CHEBI:83833"/>
        <dbReference type="ChEBI" id="CHEBI:83834"/>
        <dbReference type="EC" id="5.2.1.8"/>
    </reaction>
</comment>
<keyword evidence="4 5" id="KW-0413">Isomerase</keyword>
<keyword evidence="11" id="KW-1185">Reference proteome</keyword>
<dbReference type="InterPro" id="IPR046357">
    <property type="entry name" value="PPIase_dom_sf"/>
</dbReference>
<dbReference type="InterPro" id="IPR022127">
    <property type="entry name" value="STIMATE/YPL162C"/>
</dbReference>
<evidence type="ECO:0000256" key="1">
    <source>
        <dbReference type="ARBA" id="ARBA00000971"/>
    </source>
</evidence>
<reference evidence="10 11" key="1">
    <citation type="journal article" date="2016" name="Sci. Rep.">
        <title>Peltaster fructicola genome reveals evolution from an invasive phytopathogen to an ectophytic parasite.</title>
        <authorList>
            <person name="Xu C."/>
            <person name="Chen H."/>
            <person name="Gleason M.L."/>
            <person name="Xu J.R."/>
            <person name="Liu H."/>
            <person name="Zhang R."/>
            <person name="Sun G."/>
        </authorList>
    </citation>
    <scope>NUCLEOTIDE SEQUENCE [LARGE SCALE GENOMIC DNA]</scope>
    <source>
        <strain evidence="10 11">LNHT1506</strain>
    </source>
</reference>
<keyword evidence="7" id="KW-0812">Transmembrane</keyword>
<feature type="transmembrane region" description="Helical" evidence="7">
    <location>
        <begin position="350"/>
        <end position="373"/>
    </location>
</feature>
<dbReference type="PROSITE" id="PS50059">
    <property type="entry name" value="FKBP_PPIASE"/>
    <property type="match status" value="1"/>
</dbReference>
<dbReference type="Proteomes" id="UP000503462">
    <property type="component" value="Chromosome 3"/>
</dbReference>
<keyword evidence="3 5" id="KW-0697">Rotamase</keyword>
<gene>
    <name evidence="10" type="ORF">AMS68_005316</name>
</gene>
<organism evidence="10 11">
    <name type="scientific">Peltaster fructicola</name>
    <dbReference type="NCBI Taxonomy" id="286661"/>
    <lineage>
        <taxon>Eukaryota</taxon>
        <taxon>Fungi</taxon>
        <taxon>Dikarya</taxon>
        <taxon>Ascomycota</taxon>
        <taxon>Pezizomycotina</taxon>
        <taxon>Dothideomycetes</taxon>
        <taxon>Dothideomycetes incertae sedis</taxon>
        <taxon>Peltaster</taxon>
    </lineage>
</organism>
<evidence type="ECO:0000256" key="2">
    <source>
        <dbReference type="ARBA" id="ARBA00013194"/>
    </source>
</evidence>
<accession>A0A6H0XYV7</accession>